<evidence type="ECO:0000313" key="1">
    <source>
        <dbReference type="EMBL" id="KAK6622809.1"/>
    </source>
</evidence>
<reference evidence="1 2" key="1">
    <citation type="submission" date="2023-10" db="EMBL/GenBank/DDBJ databases">
        <title>Genomes of two closely related lineages of the louse Polyplax serrata with different host specificities.</title>
        <authorList>
            <person name="Martinu J."/>
            <person name="Tarabai H."/>
            <person name="Stefka J."/>
            <person name="Hypsa V."/>
        </authorList>
    </citation>
    <scope>NUCLEOTIDE SEQUENCE [LARGE SCALE GENOMIC DNA]</scope>
    <source>
        <strain evidence="1">HR10_N</strain>
    </source>
</reference>
<evidence type="ECO:0000313" key="2">
    <source>
        <dbReference type="Proteomes" id="UP001372834"/>
    </source>
</evidence>
<organism evidence="1 2">
    <name type="scientific">Polyplax serrata</name>
    <name type="common">Common mouse louse</name>
    <dbReference type="NCBI Taxonomy" id="468196"/>
    <lineage>
        <taxon>Eukaryota</taxon>
        <taxon>Metazoa</taxon>
        <taxon>Ecdysozoa</taxon>
        <taxon>Arthropoda</taxon>
        <taxon>Hexapoda</taxon>
        <taxon>Insecta</taxon>
        <taxon>Pterygota</taxon>
        <taxon>Neoptera</taxon>
        <taxon>Paraneoptera</taxon>
        <taxon>Psocodea</taxon>
        <taxon>Troctomorpha</taxon>
        <taxon>Phthiraptera</taxon>
        <taxon>Anoplura</taxon>
        <taxon>Polyplacidae</taxon>
        <taxon>Polyplax</taxon>
    </lineage>
</organism>
<dbReference type="Proteomes" id="UP001372834">
    <property type="component" value="Unassembled WGS sequence"/>
</dbReference>
<sequence length="134" mass="15322">MRPVPDTVASPFWVPGLAATFSENIYGVGLQCGEKIERGNSKTSVSWYFGKRDMWRRRQEIRIKGSDGRYSTFLSPWEIHQVTSVTQKAPKVGSSLKEGCDDLPERSLQPWECTSTRKQFHQNFRTGSRSFCTL</sequence>
<proteinExistence type="predicted"/>
<dbReference type="AlphaFoldDB" id="A0AAN8P659"/>
<comment type="caution">
    <text evidence="1">The sequence shown here is derived from an EMBL/GenBank/DDBJ whole genome shotgun (WGS) entry which is preliminary data.</text>
</comment>
<accession>A0AAN8P659</accession>
<name>A0AAN8P659_POLSC</name>
<dbReference type="EMBL" id="JAWJWE010000038">
    <property type="protein sequence ID" value="KAK6622809.1"/>
    <property type="molecule type" value="Genomic_DNA"/>
</dbReference>
<gene>
    <name evidence="1" type="ORF">RUM43_008652</name>
</gene>
<protein>
    <submittedName>
        <fullName evidence="1">Uncharacterized protein</fullName>
    </submittedName>
</protein>